<dbReference type="InterPro" id="IPR003675">
    <property type="entry name" value="Rce1/LyrA-like_dom"/>
</dbReference>
<feature type="transmembrane region" description="Helical" evidence="1">
    <location>
        <begin position="73"/>
        <end position="98"/>
    </location>
</feature>
<dbReference type="RefSeq" id="WP_073251380.1">
    <property type="nucleotide sequence ID" value="NZ_FRCS01000001.1"/>
</dbReference>
<feature type="transmembrane region" description="Helical" evidence="1">
    <location>
        <begin position="239"/>
        <end position="259"/>
    </location>
</feature>
<feature type="transmembrane region" description="Helical" evidence="1">
    <location>
        <begin position="196"/>
        <end position="213"/>
    </location>
</feature>
<keyword evidence="1" id="KW-0812">Transmembrane</keyword>
<feature type="domain" description="CAAX prenyl protease 2/Lysostaphin resistance protein A-like" evidence="2">
    <location>
        <begin position="110"/>
        <end position="200"/>
    </location>
</feature>
<dbReference type="STRING" id="134849.SAMN05443668_101757"/>
<dbReference type="EMBL" id="FRCS01000001">
    <property type="protein sequence ID" value="SHM50840.1"/>
    <property type="molecule type" value="Genomic_DNA"/>
</dbReference>
<feature type="transmembrane region" description="Helical" evidence="1">
    <location>
        <begin position="139"/>
        <end position="158"/>
    </location>
</feature>
<sequence>MTRFRFPLLFAGVLVVLLVTEALNLPVHDVPLLALPVGLVTAAIALFAYSWLSKRIEQRPDVPELARPGAARRVGSGVLLGVGLFTLVMALIALFGGWDGAEGGSIGGFAVTFGVMACIAVNEELLIRGVVVRIMSERFGGWVALAVSSLVFGAMHLLNEDATLWGALAIALTGGLLLGAAYLASGSLWLPIGVHFGWNVTQAGVFGVATSGTEQSDSLLHTTLSGSVALTGGEFGPEASVVTVLVAAVPTALLLRHAVRTGRMRRRAAVAVASSGESFQ</sequence>
<keyword evidence="1" id="KW-0472">Membrane</keyword>
<evidence type="ECO:0000259" key="2">
    <source>
        <dbReference type="Pfam" id="PF02517"/>
    </source>
</evidence>
<dbReference type="Pfam" id="PF02517">
    <property type="entry name" value="Rce1-like"/>
    <property type="match status" value="1"/>
</dbReference>
<dbReference type="OrthoDB" id="193898at2"/>
<evidence type="ECO:0000256" key="1">
    <source>
        <dbReference type="SAM" id="Phobius"/>
    </source>
</evidence>
<dbReference type="PANTHER" id="PTHR39430">
    <property type="entry name" value="MEMBRANE-ASSOCIATED PROTEASE-RELATED"/>
    <property type="match status" value="1"/>
</dbReference>
<reference evidence="3 4" key="1">
    <citation type="submission" date="2016-11" db="EMBL/GenBank/DDBJ databases">
        <authorList>
            <person name="Jaros S."/>
            <person name="Januszkiewicz K."/>
            <person name="Wedrychowicz H."/>
        </authorList>
    </citation>
    <scope>NUCLEOTIDE SEQUENCE [LARGE SCALE GENOMIC DNA]</scope>
    <source>
        <strain evidence="3 4">DSM 46144</strain>
    </source>
</reference>
<name>A0A1M7JCM7_9ACTN</name>
<dbReference type="GO" id="GO:0080120">
    <property type="term" value="P:CAAX-box protein maturation"/>
    <property type="evidence" value="ECO:0007669"/>
    <property type="project" value="UniProtKB-ARBA"/>
</dbReference>
<keyword evidence="4" id="KW-1185">Reference proteome</keyword>
<dbReference type="Proteomes" id="UP000184440">
    <property type="component" value="Unassembled WGS sequence"/>
</dbReference>
<evidence type="ECO:0000313" key="3">
    <source>
        <dbReference type="EMBL" id="SHM50840.1"/>
    </source>
</evidence>
<feature type="transmembrane region" description="Helical" evidence="1">
    <location>
        <begin position="32"/>
        <end position="52"/>
    </location>
</feature>
<accession>A0A1M7JCM7</accession>
<feature type="transmembrane region" description="Helical" evidence="1">
    <location>
        <begin position="164"/>
        <end position="184"/>
    </location>
</feature>
<dbReference type="AlphaFoldDB" id="A0A1M7JCM7"/>
<keyword evidence="1" id="KW-1133">Transmembrane helix</keyword>
<dbReference type="PANTHER" id="PTHR39430:SF1">
    <property type="entry name" value="PROTEASE"/>
    <property type="match status" value="1"/>
</dbReference>
<organism evidence="3 4">
    <name type="scientific">Cryptosporangium aurantiacum</name>
    <dbReference type="NCBI Taxonomy" id="134849"/>
    <lineage>
        <taxon>Bacteria</taxon>
        <taxon>Bacillati</taxon>
        <taxon>Actinomycetota</taxon>
        <taxon>Actinomycetes</taxon>
        <taxon>Cryptosporangiales</taxon>
        <taxon>Cryptosporangiaceae</taxon>
        <taxon>Cryptosporangium</taxon>
    </lineage>
</organism>
<gene>
    <name evidence="3" type="ORF">SAMN05443668_101757</name>
</gene>
<feature type="transmembrane region" description="Helical" evidence="1">
    <location>
        <begin position="104"/>
        <end position="127"/>
    </location>
</feature>
<evidence type="ECO:0000313" key="4">
    <source>
        <dbReference type="Proteomes" id="UP000184440"/>
    </source>
</evidence>
<dbReference type="GO" id="GO:0004175">
    <property type="term" value="F:endopeptidase activity"/>
    <property type="evidence" value="ECO:0007669"/>
    <property type="project" value="UniProtKB-ARBA"/>
</dbReference>
<protein>
    <recommendedName>
        <fullName evidence="2">CAAX prenyl protease 2/Lysostaphin resistance protein A-like domain-containing protein</fullName>
    </recommendedName>
</protein>
<proteinExistence type="predicted"/>